<dbReference type="PANTHER" id="PTHR33602">
    <property type="entry name" value="REGULATORY PROTEIN RECX FAMILY PROTEIN"/>
    <property type="match status" value="1"/>
</dbReference>
<dbReference type="Proteomes" id="UP001213972">
    <property type="component" value="Chromosome"/>
</dbReference>
<reference evidence="6" key="1">
    <citation type="submission" date="2023-03" db="EMBL/GenBank/DDBJ databases">
        <title>Andean soil-derived lignocellulolytic bacterial consortium as a source of novel taxa and putative plastic-active enzymes.</title>
        <authorList>
            <person name="Diaz-Garcia L."/>
            <person name="Chuvochina M."/>
            <person name="Feuerriegel G."/>
            <person name="Bunk B."/>
            <person name="Sproer C."/>
            <person name="Streit W.R."/>
            <person name="Rodriguez L.M."/>
            <person name="Overmann J."/>
            <person name="Jimenez D.J."/>
        </authorList>
    </citation>
    <scope>NUCLEOTIDE SEQUENCE</scope>
    <source>
        <strain evidence="6">MAG 4610</strain>
    </source>
</reference>
<comment type="subcellular location">
    <subcellularLocation>
        <location evidence="1">Cytoplasm</location>
    </subcellularLocation>
</comment>
<dbReference type="PANTHER" id="PTHR33602:SF1">
    <property type="entry name" value="REGULATORY PROTEIN RECX FAMILY PROTEIN"/>
    <property type="match status" value="1"/>
</dbReference>
<dbReference type="AlphaFoldDB" id="A0AAJ5W3F1"/>
<dbReference type="InterPro" id="IPR036388">
    <property type="entry name" value="WH-like_DNA-bd_sf"/>
</dbReference>
<organism evidence="6 7">
    <name type="scientific">Candidatus Microbacterium phytovorans</name>
    <dbReference type="NCBI Taxonomy" id="3121374"/>
    <lineage>
        <taxon>Bacteria</taxon>
        <taxon>Bacillati</taxon>
        <taxon>Actinomycetota</taxon>
        <taxon>Actinomycetes</taxon>
        <taxon>Micrococcales</taxon>
        <taxon>Microbacteriaceae</taxon>
        <taxon>Microbacterium</taxon>
    </lineage>
</organism>
<dbReference type="InterPro" id="IPR053924">
    <property type="entry name" value="RecX_HTH_2nd"/>
</dbReference>
<keyword evidence="4" id="KW-0963">Cytoplasm</keyword>
<evidence type="ECO:0000256" key="4">
    <source>
        <dbReference type="ARBA" id="ARBA00022490"/>
    </source>
</evidence>
<evidence type="ECO:0000259" key="5">
    <source>
        <dbReference type="Pfam" id="PF02631"/>
    </source>
</evidence>
<proteinExistence type="inferred from homology"/>
<evidence type="ECO:0000313" key="6">
    <source>
        <dbReference type="EMBL" id="WEK14026.1"/>
    </source>
</evidence>
<comment type="similarity">
    <text evidence="2">Belongs to the RecX family.</text>
</comment>
<dbReference type="Gene3D" id="1.10.10.10">
    <property type="entry name" value="Winged helix-like DNA-binding domain superfamily/Winged helix DNA-binding domain"/>
    <property type="match status" value="1"/>
</dbReference>
<dbReference type="GO" id="GO:0006282">
    <property type="term" value="P:regulation of DNA repair"/>
    <property type="evidence" value="ECO:0007669"/>
    <property type="project" value="InterPro"/>
</dbReference>
<evidence type="ECO:0000313" key="7">
    <source>
        <dbReference type="Proteomes" id="UP001213972"/>
    </source>
</evidence>
<gene>
    <name evidence="6" type="ORF">P0Y48_02100</name>
</gene>
<evidence type="ECO:0000256" key="3">
    <source>
        <dbReference type="ARBA" id="ARBA00018111"/>
    </source>
</evidence>
<sequence length="136" mass="14738">MLAQHELDPQEIDAIVAAFLGHGYLDDMRLAEQLVHVATDRKAQGRHSVAQTLAARGLGREVIDAVLAELPDDDAERALAFARQKARNLVSLDRDTAMRRLHGQLARRGFAGSLAMSAARQALDEAGGPSSGVRFR</sequence>
<accession>A0AAJ5W3F1</accession>
<protein>
    <recommendedName>
        <fullName evidence="3">Regulatory protein RecX</fullName>
    </recommendedName>
</protein>
<dbReference type="GO" id="GO:0005737">
    <property type="term" value="C:cytoplasm"/>
    <property type="evidence" value="ECO:0007669"/>
    <property type="project" value="UniProtKB-SubCell"/>
</dbReference>
<dbReference type="Pfam" id="PF02631">
    <property type="entry name" value="RecX_HTH2"/>
    <property type="match status" value="1"/>
</dbReference>
<name>A0AAJ5W3F1_9MICO</name>
<dbReference type="EMBL" id="CP119321">
    <property type="protein sequence ID" value="WEK14026.1"/>
    <property type="molecule type" value="Genomic_DNA"/>
</dbReference>
<dbReference type="InterPro" id="IPR003783">
    <property type="entry name" value="Regulatory_RecX"/>
</dbReference>
<feature type="domain" description="RecX second three-helical" evidence="5">
    <location>
        <begin position="26"/>
        <end position="67"/>
    </location>
</feature>
<evidence type="ECO:0000256" key="1">
    <source>
        <dbReference type="ARBA" id="ARBA00004496"/>
    </source>
</evidence>
<evidence type="ECO:0000256" key="2">
    <source>
        <dbReference type="ARBA" id="ARBA00009695"/>
    </source>
</evidence>